<dbReference type="SUPFAM" id="SSF54001">
    <property type="entry name" value="Cysteine proteinases"/>
    <property type="match status" value="1"/>
</dbReference>
<sequence length="122" mass="13681">MQNLSIKTFIFALCIAGGSVIAQTLSLPQNLIPFNSPEGEKLLIESQSRQDYWPLSMQFITQRNQAFCGVASMVMVLNALSVPAPESPEFGPDRVFTQENFFNNERTRQVITPERVSRQGIT</sequence>
<evidence type="ECO:0000256" key="4">
    <source>
        <dbReference type="ARBA" id="ARBA00022723"/>
    </source>
</evidence>
<accession>A0AAV3X763</accession>
<evidence type="ECO:0000313" key="6">
    <source>
        <dbReference type="EMBL" id="GET37198.1"/>
    </source>
</evidence>
<keyword evidence="2" id="KW-0104">Cadmium</keyword>
<dbReference type="PANTHER" id="PTHR33447">
    <property type="entry name" value="GLUTATHIONE GAMMA-GLUTAMYLCYSTEINYLTRANSFERASE"/>
    <property type="match status" value="1"/>
</dbReference>
<keyword evidence="3" id="KW-0808">Transferase</keyword>
<reference evidence="6" key="1">
    <citation type="submission" date="2019-10" db="EMBL/GenBank/DDBJ databases">
        <title>Draft genome sequece of Microseira wollei NIES-4236.</title>
        <authorList>
            <person name="Yamaguchi H."/>
            <person name="Suzuki S."/>
            <person name="Kawachi M."/>
        </authorList>
    </citation>
    <scope>NUCLEOTIDE SEQUENCE</scope>
    <source>
        <strain evidence="6">NIES-4236</strain>
    </source>
</reference>
<dbReference type="InterPro" id="IPR007719">
    <property type="entry name" value="PCS_N"/>
</dbReference>
<evidence type="ECO:0000256" key="1">
    <source>
        <dbReference type="ARBA" id="ARBA00012468"/>
    </source>
</evidence>
<dbReference type="PROSITE" id="PS51443">
    <property type="entry name" value="PCS"/>
    <property type="match status" value="1"/>
</dbReference>
<protein>
    <recommendedName>
        <fullName evidence="1">glutathione gamma-glutamylcysteinyltransferase</fullName>
        <ecNumber evidence="1">2.3.2.15</ecNumber>
    </recommendedName>
</protein>
<evidence type="ECO:0000259" key="5">
    <source>
        <dbReference type="PROSITE" id="PS51443"/>
    </source>
</evidence>
<evidence type="ECO:0000313" key="7">
    <source>
        <dbReference type="Proteomes" id="UP001050975"/>
    </source>
</evidence>
<evidence type="ECO:0000256" key="2">
    <source>
        <dbReference type="ARBA" id="ARBA00022539"/>
    </source>
</evidence>
<dbReference type="GO" id="GO:0046872">
    <property type="term" value="F:metal ion binding"/>
    <property type="evidence" value="ECO:0007669"/>
    <property type="project" value="UniProtKB-KW"/>
</dbReference>
<dbReference type="GO" id="GO:0016756">
    <property type="term" value="F:glutathione gamma-glutamylcysteinyltransferase activity"/>
    <property type="evidence" value="ECO:0007669"/>
    <property type="project" value="UniProtKB-EC"/>
</dbReference>
<dbReference type="InterPro" id="IPR040409">
    <property type="entry name" value="PCS-like"/>
</dbReference>
<dbReference type="EMBL" id="BLAY01000024">
    <property type="protein sequence ID" value="GET37198.1"/>
    <property type="molecule type" value="Genomic_DNA"/>
</dbReference>
<gene>
    <name evidence="6" type="ORF">MiSe_19510</name>
</gene>
<dbReference type="InterPro" id="IPR038156">
    <property type="entry name" value="PCS_N_sf"/>
</dbReference>
<dbReference type="GO" id="GO:0010038">
    <property type="term" value="P:response to metal ion"/>
    <property type="evidence" value="ECO:0007669"/>
    <property type="project" value="InterPro"/>
</dbReference>
<feature type="domain" description="Peptidase C83" evidence="5">
    <location>
        <begin position="15"/>
        <end position="122"/>
    </location>
</feature>
<dbReference type="Proteomes" id="UP001050975">
    <property type="component" value="Unassembled WGS sequence"/>
</dbReference>
<keyword evidence="4" id="KW-0479">Metal-binding</keyword>
<keyword evidence="7" id="KW-1185">Reference proteome</keyword>
<name>A0AAV3X763_9CYAN</name>
<organism evidence="6 7">
    <name type="scientific">Microseira wollei NIES-4236</name>
    <dbReference type="NCBI Taxonomy" id="2530354"/>
    <lineage>
        <taxon>Bacteria</taxon>
        <taxon>Bacillati</taxon>
        <taxon>Cyanobacteriota</taxon>
        <taxon>Cyanophyceae</taxon>
        <taxon>Oscillatoriophycideae</taxon>
        <taxon>Aerosakkonematales</taxon>
        <taxon>Aerosakkonemataceae</taxon>
        <taxon>Microseira</taxon>
    </lineage>
</organism>
<dbReference type="InterPro" id="IPR038765">
    <property type="entry name" value="Papain-like_cys_pep_sf"/>
</dbReference>
<evidence type="ECO:0000256" key="3">
    <source>
        <dbReference type="ARBA" id="ARBA00022679"/>
    </source>
</evidence>
<dbReference type="GO" id="GO:0046938">
    <property type="term" value="P:phytochelatin biosynthetic process"/>
    <property type="evidence" value="ECO:0007669"/>
    <property type="project" value="InterPro"/>
</dbReference>
<dbReference type="Gene3D" id="3.90.70.30">
    <property type="entry name" value="Phytochelatin synthase, N-terminal domain"/>
    <property type="match status" value="1"/>
</dbReference>
<dbReference type="Pfam" id="PF05023">
    <property type="entry name" value="Phytochelatin"/>
    <property type="match status" value="1"/>
</dbReference>
<proteinExistence type="predicted"/>
<comment type="caution">
    <text evidence="6">The sequence shown here is derived from an EMBL/GenBank/DDBJ whole genome shotgun (WGS) entry which is preliminary data.</text>
</comment>
<dbReference type="EC" id="2.3.2.15" evidence="1"/>
<dbReference type="AlphaFoldDB" id="A0AAV3X763"/>